<dbReference type="PRINTS" id="PR00405">
    <property type="entry name" value="REVINTRACTNG"/>
</dbReference>
<feature type="region of interest" description="Disordered" evidence="6">
    <location>
        <begin position="208"/>
        <end position="288"/>
    </location>
</feature>
<protein>
    <recommendedName>
        <fullName evidence="7">Arf-GAP domain-containing protein</fullName>
    </recommendedName>
</protein>
<dbReference type="GO" id="GO:0005096">
    <property type="term" value="F:GTPase activator activity"/>
    <property type="evidence" value="ECO:0007669"/>
    <property type="project" value="UniProtKB-KW"/>
</dbReference>
<evidence type="ECO:0000256" key="5">
    <source>
        <dbReference type="PROSITE-ProRule" id="PRU00288"/>
    </source>
</evidence>
<dbReference type="GO" id="GO:0008270">
    <property type="term" value="F:zinc ion binding"/>
    <property type="evidence" value="ECO:0007669"/>
    <property type="project" value="UniProtKB-KW"/>
</dbReference>
<evidence type="ECO:0000256" key="4">
    <source>
        <dbReference type="ARBA" id="ARBA00022833"/>
    </source>
</evidence>
<evidence type="ECO:0000313" key="8">
    <source>
        <dbReference type="EMBL" id="KAH7445907.1"/>
    </source>
</evidence>
<organism evidence="8 9">
    <name type="scientific">Ceratopteris richardii</name>
    <name type="common">Triangle waterfern</name>
    <dbReference type="NCBI Taxonomy" id="49495"/>
    <lineage>
        <taxon>Eukaryota</taxon>
        <taxon>Viridiplantae</taxon>
        <taxon>Streptophyta</taxon>
        <taxon>Embryophyta</taxon>
        <taxon>Tracheophyta</taxon>
        <taxon>Polypodiopsida</taxon>
        <taxon>Polypodiidae</taxon>
        <taxon>Polypodiales</taxon>
        <taxon>Pteridineae</taxon>
        <taxon>Pteridaceae</taxon>
        <taxon>Parkerioideae</taxon>
        <taxon>Ceratopteris</taxon>
    </lineage>
</organism>
<evidence type="ECO:0000259" key="7">
    <source>
        <dbReference type="PROSITE" id="PS50115"/>
    </source>
</evidence>
<dbReference type="SMART" id="SM00105">
    <property type="entry name" value="ArfGap"/>
    <property type="match status" value="1"/>
</dbReference>
<keyword evidence="3 5" id="KW-0863">Zinc-finger</keyword>
<feature type="compositionally biased region" description="Polar residues" evidence="6">
    <location>
        <begin position="223"/>
        <end position="240"/>
    </location>
</feature>
<keyword evidence="4" id="KW-0862">Zinc</keyword>
<keyword evidence="9" id="KW-1185">Reference proteome</keyword>
<dbReference type="InterPro" id="IPR037278">
    <property type="entry name" value="ARFGAP/RecO"/>
</dbReference>
<dbReference type="EMBL" id="CM035406">
    <property type="protein sequence ID" value="KAH7445907.1"/>
    <property type="molecule type" value="Genomic_DNA"/>
</dbReference>
<dbReference type="PANTHER" id="PTHR45686">
    <property type="entry name" value="ADP-RIBOSYLATION FACTOR GTPASE ACTIVATING PROTEIN 3, ISOFORM H-RELATED"/>
    <property type="match status" value="1"/>
</dbReference>
<sequence length="459" mass="49818">MSFTNPCFAVELMHIMSLNSTHRTFTLIDNEIQYIFSHLCTLVGDSARQSVLLHNASVCFDCTAKNPTWASVTYGIFICLDCSAVHRSLGVHISFVRSTNLDSWTPEQLKTMSYGGNGRGLTFFKQHGWNEGGKIESKYTSRAAELYRQLLAREVSQSVTNGHTVSLHSSKPTNFTQSSVFDDFESEKFSKPNTAEINVEAVKITESDAEKRTQFHTEPAISHPTSNGTMKRPTSVTSKKATGGKLGSLGVKKLTSKPSENLYNQKPVEPPPEAPAVSAPPGSQSLPSSRFLYMEDTVPSSNGTKAAPVSNGHVLAPTTATDFFSEFGGLSSIKKQAANGRPKAQIEESNEARLKFANAKSISSSQFFGDKNKPSDPDSQARLQKFANSSAISSADYFSNGDADDFESPFDITAGDLVNKLSLQASQDMLALKTMAGQTGKKLTSLASTFLADLQDRIN</sequence>
<proteinExistence type="predicted"/>
<evidence type="ECO:0000256" key="2">
    <source>
        <dbReference type="ARBA" id="ARBA00022723"/>
    </source>
</evidence>
<dbReference type="Pfam" id="PF01412">
    <property type="entry name" value="ArfGap"/>
    <property type="match status" value="1"/>
</dbReference>
<dbReference type="OMA" id="ENGPSKV"/>
<keyword evidence="1" id="KW-0343">GTPase activation</keyword>
<feature type="domain" description="Arf-GAP" evidence="7">
    <location>
        <begin position="33"/>
        <end position="149"/>
    </location>
</feature>
<dbReference type="CDD" id="cd08831">
    <property type="entry name" value="ArfGap_ArfGap2_3_like"/>
    <property type="match status" value="1"/>
</dbReference>
<dbReference type="GO" id="GO:0000139">
    <property type="term" value="C:Golgi membrane"/>
    <property type="evidence" value="ECO:0007669"/>
    <property type="project" value="GOC"/>
</dbReference>
<dbReference type="InterPro" id="IPR038508">
    <property type="entry name" value="ArfGAP_dom_sf"/>
</dbReference>
<keyword evidence="2" id="KW-0479">Metal-binding</keyword>
<dbReference type="Proteomes" id="UP000825935">
    <property type="component" value="Chromosome 1"/>
</dbReference>
<name>A0A8T2VBR9_CERRI</name>
<dbReference type="InterPro" id="IPR001164">
    <property type="entry name" value="ArfGAP_dom"/>
</dbReference>
<feature type="compositionally biased region" description="Low complexity" evidence="6">
    <location>
        <begin position="248"/>
        <end position="257"/>
    </location>
</feature>
<dbReference type="Gene3D" id="1.10.220.150">
    <property type="entry name" value="Arf GTPase activating protein"/>
    <property type="match status" value="1"/>
</dbReference>
<dbReference type="SUPFAM" id="SSF57863">
    <property type="entry name" value="ArfGap/RecO-like zinc finger"/>
    <property type="match status" value="1"/>
</dbReference>
<evidence type="ECO:0000256" key="1">
    <source>
        <dbReference type="ARBA" id="ARBA00022468"/>
    </source>
</evidence>
<evidence type="ECO:0000256" key="3">
    <source>
        <dbReference type="ARBA" id="ARBA00022771"/>
    </source>
</evidence>
<dbReference type="AlphaFoldDB" id="A0A8T2VBR9"/>
<accession>A0A8T2VBR9</accession>
<dbReference type="PANTHER" id="PTHR45686:SF4">
    <property type="entry name" value="ADP-RIBOSYLATION FACTOR GTPASE ACTIVATING PROTEIN 3, ISOFORM H"/>
    <property type="match status" value="1"/>
</dbReference>
<evidence type="ECO:0000313" key="9">
    <source>
        <dbReference type="Proteomes" id="UP000825935"/>
    </source>
</evidence>
<reference evidence="8" key="1">
    <citation type="submission" date="2021-08" db="EMBL/GenBank/DDBJ databases">
        <title>WGS assembly of Ceratopteris richardii.</title>
        <authorList>
            <person name="Marchant D.B."/>
            <person name="Chen G."/>
            <person name="Jenkins J."/>
            <person name="Shu S."/>
            <person name="Leebens-Mack J."/>
            <person name="Grimwood J."/>
            <person name="Schmutz J."/>
            <person name="Soltis P."/>
            <person name="Soltis D."/>
            <person name="Chen Z.-H."/>
        </authorList>
    </citation>
    <scope>NUCLEOTIDE SEQUENCE</scope>
    <source>
        <strain evidence="8">Whitten #5841</strain>
        <tissue evidence="8">Leaf</tissue>
    </source>
</reference>
<comment type="caution">
    <text evidence="8">The sequence shown here is derived from an EMBL/GenBank/DDBJ whole genome shotgun (WGS) entry which is preliminary data.</text>
</comment>
<dbReference type="PROSITE" id="PS50115">
    <property type="entry name" value="ARFGAP"/>
    <property type="match status" value="1"/>
</dbReference>
<evidence type="ECO:0000256" key="6">
    <source>
        <dbReference type="SAM" id="MobiDB-lite"/>
    </source>
</evidence>
<dbReference type="GO" id="GO:0048205">
    <property type="term" value="P:COPI coating of Golgi vesicle"/>
    <property type="evidence" value="ECO:0007669"/>
    <property type="project" value="TreeGrafter"/>
</dbReference>
<dbReference type="OrthoDB" id="983479at2759"/>
<gene>
    <name evidence="8" type="ORF">KP509_01G027900</name>
</gene>